<gene>
    <name evidence="9" type="ORF">C9I98_04485</name>
</gene>
<feature type="transmembrane region" description="Helical" evidence="7">
    <location>
        <begin position="84"/>
        <end position="105"/>
    </location>
</feature>
<protein>
    <submittedName>
        <fullName evidence="9">Sugar transferase</fullName>
    </submittedName>
</protein>
<accession>A0A2T3NY74</accession>
<sequence>MANSRFHDLNLSNATLIITDIIILFSIFSFGTSYLAEIYAGNSLVYGNAYFLIHLFFFTLPIQITLLSVGLYNEKLRENFRGIIVRIAVAIVLAYILSFSLSFFVPIPPLFGASKEILYGTTFIGLVIARYIAIKSNYEHLGRRKVVVLGAGDRARLIDSSMRRKSDRVHFELTGFIKINGDKQGAQLSAPELVLDEPIEKYVLENGIEEIIIAADERRGNLPTESLFNCKVNGVVITDIIDFIERETGQIAVNHIYPSSVIYNNQPKQHWFLSFFHWLFNSLIAILILCVTWPLIIAAAIAIKLEDGILAPVLYSQTRVGLYGKVFSIYKFRSMKTDAEKNGAQMASKEDNRITRTGNILRKYRIDELPQLFNVFMGDMCFVGPRPERPQFSSQFESDIPYYSQRLNVKPGLTGWAQLKYPYGDGMEDAIEKLKFDLYYIKHRSFLLDILILIRTSEIVLFGKGR</sequence>
<comment type="subcellular location">
    <subcellularLocation>
        <location evidence="1">Membrane</location>
        <topology evidence="1">Multi-pass membrane protein</topology>
    </subcellularLocation>
</comment>
<keyword evidence="3 9" id="KW-0808">Transferase</keyword>
<dbReference type="Gene3D" id="3.40.50.720">
    <property type="entry name" value="NAD(P)-binding Rossmann-like Domain"/>
    <property type="match status" value="1"/>
</dbReference>
<dbReference type="AlphaFoldDB" id="A0A2T3NY74"/>
<dbReference type="GO" id="GO:0016780">
    <property type="term" value="F:phosphotransferase activity, for other substituted phosphate groups"/>
    <property type="evidence" value="ECO:0007669"/>
    <property type="project" value="TreeGrafter"/>
</dbReference>
<dbReference type="Pfam" id="PF02397">
    <property type="entry name" value="Bac_transf"/>
    <property type="match status" value="1"/>
</dbReference>
<feature type="transmembrane region" description="Helical" evidence="7">
    <location>
        <begin position="117"/>
        <end position="134"/>
    </location>
</feature>
<keyword evidence="5 7" id="KW-1133">Transmembrane helix</keyword>
<comment type="caution">
    <text evidence="9">The sequence shown here is derived from an EMBL/GenBank/DDBJ whole genome shotgun (WGS) entry which is preliminary data.</text>
</comment>
<evidence type="ECO:0000256" key="2">
    <source>
        <dbReference type="ARBA" id="ARBA00006464"/>
    </source>
</evidence>
<evidence type="ECO:0000256" key="6">
    <source>
        <dbReference type="ARBA" id="ARBA00023136"/>
    </source>
</evidence>
<evidence type="ECO:0000256" key="7">
    <source>
        <dbReference type="SAM" id="Phobius"/>
    </source>
</evidence>
<reference evidence="9 10" key="1">
    <citation type="submission" date="2018-01" db="EMBL/GenBank/DDBJ databases">
        <title>Whole genome sequencing of Histamine producing bacteria.</title>
        <authorList>
            <person name="Butler K."/>
        </authorList>
    </citation>
    <scope>NUCLEOTIDE SEQUENCE [LARGE SCALE GENOMIC DNA]</scope>
    <source>
        <strain evidence="9 10">DSM 100436</strain>
    </source>
</reference>
<dbReference type="NCBIfam" id="TIGR03025">
    <property type="entry name" value="EPS_sugtrans"/>
    <property type="match status" value="1"/>
</dbReference>
<feature type="transmembrane region" description="Helical" evidence="7">
    <location>
        <begin position="278"/>
        <end position="303"/>
    </location>
</feature>
<feature type="domain" description="Bacterial sugar transferase" evidence="8">
    <location>
        <begin position="279"/>
        <end position="461"/>
    </location>
</feature>
<keyword evidence="6 7" id="KW-0472">Membrane</keyword>
<evidence type="ECO:0000256" key="3">
    <source>
        <dbReference type="ARBA" id="ARBA00022679"/>
    </source>
</evidence>
<dbReference type="InterPro" id="IPR017464">
    <property type="entry name" value="Sugar_tfrase_EpsB_2"/>
</dbReference>
<dbReference type="InterPro" id="IPR017475">
    <property type="entry name" value="EPS_sugar_tfrase"/>
</dbReference>
<keyword evidence="4 7" id="KW-0812">Transmembrane</keyword>
<evidence type="ECO:0000256" key="4">
    <source>
        <dbReference type="ARBA" id="ARBA00022692"/>
    </source>
</evidence>
<feature type="transmembrane region" description="Helical" evidence="7">
    <location>
        <begin position="51"/>
        <end position="72"/>
    </location>
</feature>
<comment type="similarity">
    <text evidence="2">Belongs to the bacterial sugar transferase family.</text>
</comment>
<dbReference type="RefSeq" id="WP_107271630.1">
    <property type="nucleotide sequence ID" value="NZ_PYMA01000002.1"/>
</dbReference>
<dbReference type="NCBIfam" id="TIGR03013">
    <property type="entry name" value="EpsB_2"/>
    <property type="match status" value="1"/>
</dbReference>
<keyword evidence="10" id="KW-1185">Reference proteome</keyword>
<evidence type="ECO:0000313" key="9">
    <source>
        <dbReference type="EMBL" id="PSW21216.1"/>
    </source>
</evidence>
<dbReference type="PANTHER" id="PTHR30576:SF0">
    <property type="entry name" value="UNDECAPRENYL-PHOSPHATE N-ACETYLGALACTOSAMINYL 1-PHOSPHATE TRANSFERASE-RELATED"/>
    <property type="match status" value="1"/>
</dbReference>
<evidence type="ECO:0000259" key="8">
    <source>
        <dbReference type="Pfam" id="PF02397"/>
    </source>
</evidence>
<dbReference type="PANTHER" id="PTHR30576">
    <property type="entry name" value="COLANIC BIOSYNTHESIS UDP-GLUCOSE LIPID CARRIER TRANSFERASE"/>
    <property type="match status" value="1"/>
</dbReference>
<feature type="transmembrane region" description="Helical" evidence="7">
    <location>
        <begin position="12"/>
        <end position="31"/>
    </location>
</feature>
<evidence type="ECO:0000256" key="1">
    <source>
        <dbReference type="ARBA" id="ARBA00004141"/>
    </source>
</evidence>
<name>A0A2T3NY74_9GAMM</name>
<dbReference type="EMBL" id="PYMA01000002">
    <property type="protein sequence ID" value="PSW21216.1"/>
    <property type="molecule type" value="Genomic_DNA"/>
</dbReference>
<proteinExistence type="inferred from homology"/>
<evidence type="ECO:0000313" key="10">
    <source>
        <dbReference type="Proteomes" id="UP000241771"/>
    </source>
</evidence>
<dbReference type="GO" id="GO:0016020">
    <property type="term" value="C:membrane"/>
    <property type="evidence" value="ECO:0007669"/>
    <property type="project" value="UniProtKB-SubCell"/>
</dbReference>
<evidence type="ECO:0000256" key="5">
    <source>
        <dbReference type="ARBA" id="ARBA00022989"/>
    </source>
</evidence>
<dbReference type="Proteomes" id="UP000241771">
    <property type="component" value="Unassembled WGS sequence"/>
</dbReference>
<dbReference type="InterPro" id="IPR003362">
    <property type="entry name" value="Bact_transf"/>
</dbReference>
<organism evidence="9 10">
    <name type="scientific">Photobacterium sanctipauli</name>
    <dbReference type="NCBI Taxonomy" id="1342794"/>
    <lineage>
        <taxon>Bacteria</taxon>
        <taxon>Pseudomonadati</taxon>
        <taxon>Pseudomonadota</taxon>
        <taxon>Gammaproteobacteria</taxon>
        <taxon>Vibrionales</taxon>
        <taxon>Vibrionaceae</taxon>
        <taxon>Photobacterium</taxon>
    </lineage>
</organism>